<feature type="region of interest" description="Disordered" evidence="1">
    <location>
        <begin position="1"/>
        <end position="40"/>
    </location>
</feature>
<comment type="caution">
    <text evidence="2">The sequence shown here is derived from an EMBL/GenBank/DDBJ whole genome shotgun (WGS) entry which is preliminary data.</text>
</comment>
<evidence type="ECO:0000313" key="2">
    <source>
        <dbReference type="EMBL" id="KKN81396.1"/>
    </source>
</evidence>
<sequence>MIFPTNRWPEPPPPPGELETPAPAGSERPIPYQPHTEEQRQAVRRWLLKTDVEELAEHLLAGVDLDAPPLHLWRHLVDPPSDTGMATWRLEEATNKALAARRSEQPPPNTGPPLPPEAPGTPPNTGPPNPPVTKTPSAGMPFHG</sequence>
<dbReference type="AlphaFoldDB" id="A0A0F9W6V7"/>
<name>A0A0F9W6V7_9ZZZZ</name>
<reference evidence="2" key="1">
    <citation type="journal article" date="2015" name="Nature">
        <title>Complex archaea that bridge the gap between prokaryotes and eukaryotes.</title>
        <authorList>
            <person name="Spang A."/>
            <person name="Saw J.H."/>
            <person name="Jorgensen S.L."/>
            <person name="Zaremba-Niedzwiedzka K."/>
            <person name="Martijn J."/>
            <person name="Lind A.E."/>
            <person name="van Eijk R."/>
            <person name="Schleper C."/>
            <person name="Guy L."/>
            <person name="Ettema T.J."/>
        </authorList>
    </citation>
    <scope>NUCLEOTIDE SEQUENCE</scope>
</reference>
<accession>A0A0F9W6V7</accession>
<proteinExistence type="predicted"/>
<feature type="region of interest" description="Disordered" evidence="1">
    <location>
        <begin position="92"/>
        <end position="144"/>
    </location>
</feature>
<dbReference type="EMBL" id="LAZR01000215">
    <property type="protein sequence ID" value="KKN81396.1"/>
    <property type="molecule type" value="Genomic_DNA"/>
</dbReference>
<feature type="compositionally biased region" description="Pro residues" evidence="1">
    <location>
        <begin position="105"/>
        <end position="133"/>
    </location>
</feature>
<evidence type="ECO:0000256" key="1">
    <source>
        <dbReference type="SAM" id="MobiDB-lite"/>
    </source>
</evidence>
<organism evidence="2">
    <name type="scientific">marine sediment metagenome</name>
    <dbReference type="NCBI Taxonomy" id="412755"/>
    <lineage>
        <taxon>unclassified sequences</taxon>
        <taxon>metagenomes</taxon>
        <taxon>ecological metagenomes</taxon>
    </lineage>
</organism>
<protein>
    <submittedName>
        <fullName evidence="2">Uncharacterized protein</fullName>
    </submittedName>
</protein>
<gene>
    <name evidence="2" type="ORF">LCGC14_0320090</name>
</gene>